<gene>
    <name evidence="1" type="ORF">pGS18_ORF11</name>
</gene>
<evidence type="ECO:0000313" key="1">
    <source>
        <dbReference type="EMBL" id="CAP08222.1"/>
    </source>
</evidence>
<sequence length="564" mass="65067">MTQKAWYIGNTTVRNAKRLKDGLRVLLNSQLHGNLIGREKEQEFAKLLHNEGIVFVKRLNDSPSSDASDVGRKWRAALMQLGFIKPFFADDPFTITPNGMRLVESRTMPSEQECFLRALLAYQIPSDIERSFHEPIFSPLRIVLEIIAALERRGLEAEISKHEMASIVQLTTSLEEIDDVVNRIVRYREKLATATSAMMRKELIREHLQSVVTASQSANTLMDYADSNFRYLKLTGLFVEKGNKLRFASHKKTIIEQILEEPYTPIPESEYLETLWNGAKLPTDNAPKAIEVIQTTAQLLTESGQTVELPNLEEMGVPDLSRLRLELEDDWLKVLEKQYAQDQANQWQDILQYLQALTQPIRRNSIIPQGEGAAYFEWSIWRAFLAINSLCNEPWEARRFKVDQDFLPLHPAPGNGPDMIFEFDDFVIVVEVTLTQSSRQEAAEGEPVRRHVAEIVDHYEQHGKRVYGLFLANKIDTNTAETFRIGVWYRPDDSRMALRIVPLTLEQFIHLFETGFRINGRLDYKLLEQVLRDCLVESNNDAPEWKRRIQQQIDRTVQRLNSIT</sequence>
<dbReference type="Pfam" id="PF09491">
    <property type="entry name" value="RE_AlwI"/>
    <property type="match status" value="1"/>
</dbReference>
<keyword evidence="1" id="KW-0614">Plasmid</keyword>
<reference evidence="1" key="1">
    <citation type="journal article" date="2007" name="Ann. Microbiol.">
        <title>Identification and in silico characterization of putative conjugative transfer genes on Geobacillus stearothermophilus plasmids.</title>
        <authorList>
            <person name="Stuknyte M."/>
            <person name="Guglielmetti S."/>
            <person name="Ricci G."/>
            <person name="Mora D."/>
            <person name="Kuisiene N."/>
            <person name="Parini C."/>
            <person name="Citavicius D."/>
        </authorList>
    </citation>
    <scope>NUCLEOTIDE SEQUENCE [LARGE SCALE GENOMIC DNA]</scope>
    <source>
        <strain evidence="1">18</strain>
        <plasmid evidence="1">pGS18</plasmid>
    </source>
</reference>
<dbReference type="EMBL" id="AM886060">
    <property type="protein sequence ID" value="CAP08222.1"/>
    <property type="molecule type" value="Genomic_DNA"/>
</dbReference>
<dbReference type="AlphaFoldDB" id="A0A916KNG7"/>
<dbReference type="Gene3D" id="3.40.91.50">
    <property type="match status" value="1"/>
</dbReference>
<keyword evidence="1" id="KW-0255">Endonuclease</keyword>
<reference evidence="1" key="2">
    <citation type="journal article" date="2008" name="Extremophiles">
        <title>Complete nucleotide sequence of pGS18, a 62.8-kb plasmid from Geobacillus stearothermophilus strain 18.</title>
        <authorList>
            <person name="Stuknyte M."/>
            <person name="Guglielmetti S."/>
            <person name="Mora D."/>
            <person name="Kuisiene N."/>
            <person name="Parini C."/>
            <person name="Citavicius D."/>
        </authorList>
    </citation>
    <scope>NUCLEOTIDE SEQUENCE [LARGE SCALE GENOMIC DNA]</scope>
    <source>
        <strain evidence="1">18</strain>
    </source>
</reference>
<dbReference type="RefSeq" id="WP_012301084.1">
    <property type="nucleotide sequence ID" value="NC_010420.1"/>
</dbReference>
<dbReference type="GO" id="GO:0004519">
    <property type="term" value="F:endonuclease activity"/>
    <property type="evidence" value="ECO:0007669"/>
    <property type="project" value="UniProtKB-KW"/>
</dbReference>
<keyword evidence="1" id="KW-0378">Hydrolase</keyword>
<proteinExistence type="predicted"/>
<accession>A0A916KNG7</accession>
<keyword evidence="1" id="KW-0540">Nuclease</keyword>
<dbReference type="InterPro" id="IPR018573">
    <property type="entry name" value="Restrct_endonuc_II_AlwI"/>
</dbReference>
<geneLocation type="plasmid" evidence="1">
    <name>pGS18</name>
</geneLocation>
<organism evidence="1">
    <name type="scientific">Geobacillus stearothermophilus</name>
    <name type="common">Bacillus stearothermophilus</name>
    <dbReference type="NCBI Taxonomy" id="1422"/>
    <lineage>
        <taxon>Bacteria</taxon>
        <taxon>Bacillati</taxon>
        <taxon>Bacillota</taxon>
        <taxon>Bacilli</taxon>
        <taxon>Bacillales</taxon>
        <taxon>Anoxybacillaceae</taxon>
        <taxon>Geobacillus</taxon>
    </lineage>
</organism>
<protein>
    <submittedName>
        <fullName evidence="1">Type IIs restriction endonuclease</fullName>
    </submittedName>
</protein>
<name>A0A916KNG7_GEOSE</name>
<dbReference type="CDD" id="cd22316">
    <property type="entry name" value="BspD6I-like"/>
    <property type="match status" value="1"/>
</dbReference>